<feature type="transmembrane region" description="Helical" evidence="5">
    <location>
        <begin position="48"/>
        <end position="67"/>
    </location>
</feature>
<evidence type="ECO:0000259" key="6">
    <source>
        <dbReference type="Pfam" id="PF04138"/>
    </source>
</evidence>
<feature type="transmembrane region" description="Helical" evidence="5">
    <location>
        <begin position="88"/>
        <end position="110"/>
    </location>
</feature>
<sequence>MPQATRAIVARCAAIAARLMLARYLLVSICALCVDTALFLAATHMGVAPAWAAFAGYATGILAHWMLSVRFVFGSAIEGEGPTHAQRVSFVGSALLGLAITVGLVSGLTAVGVMPVLAKAASVGVSFFAVYVIRKYVVFGAR</sequence>
<keyword evidence="4 5" id="KW-0472">Membrane</keyword>
<dbReference type="InterPro" id="IPR007267">
    <property type="entry name" value="GtrA_DPMS_TM"/>
</dbReference>
<comment type="caution">
    <text evidence="7">The sequence shown here is derived from an EMBL/GenBank/DDBJ whole genome shotgun (WGS) entry which is preliminary data.</text>
</comment>
<keyword evidence="2 5" id="KW-0812">Transmembrane</keyword>
<dbReference type="GO" id="GO:0000271">
    <property type="term" value="P:polysaccharide biosynthetic process"/>
    <property type="evidence" value="ECO:0007669"/>
    <property type="project" value="InterPro"/>
</dbReference>
<feature type="domain" description="GtrA/DPMS transmembrane" evidence="6">
    <location>
        <begin position="23"/>
        <end position="139"/>
    </location>
</feature>
<dbReference type="RefSeq" id="WP_221214410.1">
    <property type="nucleotide sequence ID" value="NZ_JACIEB010000008.1"/>
</dbReference>
<reference evidence="7 8" key="1">
    <citation type="submission" date="2020-08" db="EMBL/GenBank/DDBJ databases">
        <title>Genomic Encyclopedia of Type Strains, Phase IV (KMG-IV): sequencing the most valuable type-strain genomes for metagenomic binning, comparative biology and taxonomic classification.</title>
        <authorList>
            <person name="Goeker M."/>
        </authorList>
    </citation>
    <scope>NUCLEOTIDE SEQUENCE [LARGE SCALE GENOMIC DNA]</scope>
    <source>
        <strain evidence="7 8">DSM 29348</strain>
    </source>
</reference>
<evidence type="ECO:0000313" key="7">
    <source>
        <dbReference type="EMBL" id="MBB3983415.1"/>
    </source>
</evidence>
<evidence type="ECO:0000256" key="5">
    <source>
        <dbReference type="SAM" id="Phobius"/>
    </source>
</evidence>
<feature type="transmembrane region" description="Helical" evidence="5">
    <location>
        <begin position="21"/>
        <end position="42"/>
    </location>
</feature>
<protein>
    <submittedName>
        <fullName evidence="7">Putative flippase GtrA</fullName>
    </submittedName>
</protein>
<gene>
    <name evidence="7" type="ORF">GGR44_003103</name>
</gene>
<accession>A0A7W6DMN0</accession>
<keyword evidence="3 5" id="KW-1133">Transmembrane helix</keyword>
<name>A0A7W6DMN0_9SPHN</name>
<evidence type="ECO:0000256" key="1">
    <source>
        <dbReference type="ARBA" id="ARBA00004141"/>
    </source>
</evidence>
<organism evidence="7 8">
    <name type="scientific">Sphingobium fontiphilum</name>
    <dbReference type="NCBI Taxonomy" id="944425"/>
    <lineage>
        <taxon>Bacteria</taxon>
        <taxon>Pseudomonadati</taxon>
        <taxon>Pseudomonadota</taxon>
        <taxon>Alphaproteobacteria</taxon>
        <taxon>Sphingomonadales</taxon>
        <taxon>Sphingomonadaceae</taxon>
        <taxon>Sphingobium</taxon>
    </lineage>
</organism>
<dbReference type="GO" id="GO:0016020">
    <property type="term" value="C:membrane"/>
    <property type="evidence" value="ECO:0007669"/>
    <property type="project" value="UniProtKB-SubCell"/>
</dbReference>
<dbReference type="EMBL" id="JACIEB010000008">
    <property type="protein sequence ID" value="MBB3983415.1"/>
    <property type="molecule type" value="Genomic_DNA"/>
</dbReference>
<dbReference type="AlphaFoldDB" id="A0A7W6DMN0"/>
<feature type="transmembrane region" description="Helical" evidence="5">
    <location>
        <begin position="116"/>
        <end position="133"/>
    </location>
</feature>
<keyword evidence="8" id="KW-1185">Reference proteome</keyword>
<comment type="subcellular location">
    <subcellularLocation>
        <location evidence="1">Membrane</location>
        <topology evidence="1">Multi-pass membrane protein</topology>
    </subcellularLocation>
</comment>
<dbReference type="Pfam" id="PF04138">
    <property type="entry name" value="GtrA_DPMS_TM"/>
    <property type="match status" value="1"/>
</dbReference>
<evidence type="ECO:0000256" key="4">
    <source>
        <dbReference type="ARBA" id="ARBA00023136"/>
    </source>
</evidence>
<dbReference type="Proteomes" id="UP000552757">
    <property type="component" value="Unassembled WGS sequence"/>
</dbReference>
<proteinExistence type="predicted"/>
<evidence type="ECO:0000256" key="3">
    <source>
        <dbReference type="ARBA" id="ARBA00022989"/>
    </source>
</evidence>
<evidence type="ECO:0000256" key="2">
    <source>
        <dbReference type="ARBA" id="ARBA00022692"/>
    </source>
</evidence>
<evidence type="ECO:0000313" key="8">
    <source>
        <dbReference type="Proteomes" id="UP000552757"/>
    </source>
</evidence>